<protein>
    <submittedName>
        <fullName evidence="2">RNA-binding domain-containing protein</fullName>
    </submittedName>
</protein>
<dbReference type="PANTHER" id="PTHR30595:SF6">
    <property type="entry name" value="SCHLAFEN ALBA-2 DOMAIN-CONTAINING PROTEIN"/>
    <property type="match status" value="1"/>
</dbReference>
<name>A0ABV0B5A7_9ACTN</name>
<keyword evidence="3" id="KW-1185">Reference proteome</keyword>
<sequence length="482" mass="51283">MRYRSRRLDALLGVPLGRSTFADWDALVGNPAAAEAEDLDYKRMIEANKANGDTAADDIAIDVATFANHVGGVIVVGVAEVDTVPSKVLHTDLSENSLRTITDAVVAKVSPLPLFDVVPLEDPDAPGTGLILIAVPSSPRAPHCVSATKHGVTKWPRRVGAQKVWLSESEIYAAYQRRFTGIANRAARVAQVEADVIRRLVRNRPGLSLPQPVLIVSMVPDLPGDMTINSAALADFRADLADERLLPGALSPMLTNQTVGPRRLIGYEPHREGVAWAEFHADGSASIAIPTSRIIGSGASSTVSHVHDAEIVLWIVGALRLMARHATEKTATTGTATLSARLLADVLTYDTDDVELGQMISGRLRHQEWGGPAHLQVVTWPSIHGAPLRPIGDGETSNNAYAESAAILEDLAADGRPLTAAAAELASALFQNFGAAEALQIWPDGTVKPTTWGDSWATAQRWVEESNIPCSAQPPIGAGADE</sequence>
<dbReference type="EMBL" id="JBDJAW010000076">
    <property type="protein sequence ID" value="MEN3541140.1"/>
    <property type="molecule type" value="Genomic_DNA"/>
</dbReference>
<dbReference type="PANTHER" id="PTHR30595">
    <property type="entry name" value="GLPR-RELATED TRANSCRIPTIONAL REPRESSOR"/>
    <property type="match status" value="1"/>
</dbReference>
<organism evidence="2 3">
    <name type="scientific">Microbispora maris</name>
    <dbReference type="NCBI Taxonomy" id="3144104"/>
    <lineage>
        <taxon>Bacteria</taxon>
        <taxon>Bacillati</taxon>
        <taxon>Actinomycetota</taxon>
        <taxon>Actinomycetes</taxon>
        <taxon>Streptosporangiales</taxon>
        <taxon>Streptosporangiaceae</taxon>
        <taxon>Microbispora</taxon>
    </lineage>
</organism>
<accession>A0ABV0B5A7</accession>
<dbReference type="Proteomes" id="UP001447516">
    <property type="component" value="Unassembled WGS sequence"/>
</dbReference>
<dbReference type="InterPro" id="IPR007421">
    <property type="entry name" value="Schlafen_AlbA_2_dom"/>
</dbReference>
<comment type="caution">
    <text evidence="2">The sequence shown here is derived from an EMBL/GenBank/DDBJ whole genome shotgun (WGS) entry which is preliminary data.</text>
</comment>
<dbReference type="RefSeq" id="WP_346230971.1">
    <property type="nucleotide sequence ID" value="NZ_JBDJAW010000076.1"/>
</dbReference>
<gene>
    <name evidence="2" type="ORF">AAH991_38920</name>
</gene>
<evidence type="ECO:0000259" key="1">
    <source>
        <dbReference type="Pfam" id="PF04326"/>
    </source>
</evidence>
<evidence type="ECO:0000313" key="3">
    <source>
        <dbReference type="Proteomes" id="UP001447516"/>
    </source>
</evidence>
<evidence type="ECO:0000313" key="2">
    <source>
        <dbReference type="EMBL" id="MEN3541140.1"/>
    </source>
</evidence>
<reference evidence="2 3" key="1">
    <citation type="submission" date="2024-05" db="EMBL/GenBank/DDBJ databases">
        <title>Microbispora sp.ZYX-F-249.</title>
        <authorList>
            <person name="Xie H."/>
        </authorList>
    </citation>
    <scope>NUCLEOTIDE SEQUENCE [LARGE SCALE GENOMIC DNA]</scope>
    <source>
        <strain evidence="2 3">ZYX-F-249</strain>
    </source>
</reference>
<dbReference type="Pfam" id="PF04326">
    <property type="entry name" value="SLFN_AlbA_2"/>
    <property type="match status" value="1"/>
</dbReference>
<feature type="domain" description="Schlafen AlbA-2" evidence="1">
    <location>
        <begin position="35"/>
        <end position="163"/>
    </location>
</feature>
<dbReference type="Gene3D" id="3.30.950.30">
    <property type="entry name" value="Schlafen, AAA domain"/>
    <property type="match status" value="1"/>
</dbReference>
<dbReference type="InterPro" id="IPR038461">
    <property type="entry name" value="Schlafen_AlbA_2_dom_sf"/>
</dbReference>
<proteinExistence type="predicted"/>